<evidence type="ECO:0000256" key="2">
    <source>
        <dbReference type="ARBA" id="ARBA00005417"/>
    </source>
</evidence>
<evidence type="ECO:0000256" key="6">
    <source>
        <dbReference type="ARBA" id="ARBA00022840"/>
    </source>
</evidence>
<dbReference type="AlphaFoldDB" id="A0AAJ2BQI8"/>
<evidence type="ECO:0000256" key="10">
    <source>
        <dbReference type="SAM" id="MobiDB-lite"/>
    </source>
</evidence>
<dbReference type="SMART" id="SM00382">
    <property type="entry name" value="AAA"/>
    <property type="match status" value="1"/>
</dbReference>
<dbReference type="InterPro" id="IPR003439">
    <property type="entry name" value="ABC_transporter-like_ATP-bd"/>
</dbReference>
<evidence type="ECO:0000256" key="9">
    <source>
        <dbReference type="RuleBase" id="RU363032"/>
    </source>
</evidence>
<dbReference type="GO" id="GO:0031460">
    <property type="term" value="P:glycine betaine transport"/>
    <property type="evidence" value="ECO:0007669"/>
    <property type="project" value="UniProtKB-ARBA"/>
</dbReference>
<dbReference type="GO" id="GO:0055085">
    <property type="term" value="P:transmembrane transport"/>
    <property type="evidence" value="ECO:0007669"/>
    <property type="project" value="InterPro"/>
</dbReference>
<evidence type="ECO:0000256" key="5">
    <source>
        <dbReference type="ARBA" id="ARBA00022741"/>
    </source>
</evidence>
<dbReference type="InterPro" id="IPR017871">
    <property type="entry name" value="ABC_transporter-like_CS"/>
</dbReference>
<dbReference type="SUPFAM" id="SSF161098">
    <property type="entry name" value="MetI-like"/>
    <property type="match status" value="1"/>
</dbReference>
<evidence type="ECO:0000256" key="7">
    <source>
        <dbReference type="ARBA" id="ARBA00022989"/>
    </source>
</evidence>
<reference evidence="13" key="1">
    <citation type="submission" date="2023-08" db="EMBL/GenBank/DDBJ databases">
        <title>Functional and genomic diversity of the sorghum phyllosphere microbiome.</title>
        <authorList>
            <person name="Shade A."/>
        </authorList>
    </citation>
    <scope>NUCLEOTIDE SEQUENCE</scope>
    <source>
        <strain evidence="13">SORGH_AS_0974</strain>
    </source>
</reference>
<keyword evidence="6" id="KW-0067">ATP-binding</keyword>
<dbReference type="GO" id="GO:0016887">
    <property type="term" value="F:ATP hydrolysis activity"/>
    <property type="evidence" value="ECO:0007669"/>
    <property type="project" value="InterPro"/>
</dbReference>
<dbReference type="PROSITE" id="PS50893">
    <property type="entry name" value="ABC_TRANSPORTER_2"/>
    <property type="match status" value="1"/>
</dbReference>
<dbReference type="InterPro" id="IPR000515">
    <property type="entry name" value="MetI-like"/>
</dbReference>
<dbReference type="Proteomes" id="UP001255601">
    <property type="component" value="Unassembled WGS sequence"/>
</dbReference>
<comment type="similarity">
    <text evidence="2">Belongs to the ABC transporter superfamily.</text>
</comment>
<dbReference type="EMBL" id="JAVIZC010000003">
    <property type="protein sequence ID" value="MDR6103790.1"/>
    <property type="molecule type" value="Genomic_DNA"/>
</dbReference>
<feature type="transmembrane region" description="Helical" evidence="9">
    <location>
        <begin position="438"/>
        <end position="464"/>
    </location>
</feature>
<feature type="transmembrane region" description="Helical" evidence="9">
    <location>
        <begin position="415"/>
        <end position="432"/>
    </location>
</feature>
<keyword evidence="4 9" id="KW-0812">Transmembrane</keyword>
<feature type="region of interest" description="Disordered" evidence="10">
    <location>
        <begin position="252"/>
        <end position="274"/>
    </location>
</feature>
<keyword evidence="5" id="KW-0547">Nucleotide-binding</keyword>
<dbReference type="GO" id="GO:0005524">
    <property type="term" value="F:ATP binding"/>
    <property type="evidence" value="ECO:0007669"/>
    <property type="project" value="UniProtKB-KW"/>
</dbReference>
<dbReference type="InterPro" id="IPR027417">
    <property type="entry name" value="P-loop_NTPase"/>
</dbReference>
<feature type="transmembrane region" description="Helical" evidence="9">
    <location>
        <begin position="373"/>
        <end position="394"/>
    </location>
</feature>
<keyword evidence="7 9" id="KW-1133">Transmembrane helix</keyword>
<dbReference type="InterPro" id="IPR035906">
    <property type="entry name" value="MetI-like_sf"/>
</dbReference>
<dbReference type="Gene3D" id="3.40.50.300">
    <property type="entry name" value="P-loop containing nucleotide triphosphate hydrolases"/>
    <property type="match status" value="1"/>
</dbReference>
<dbReference type="Pfam" id="PF00005">
    <property type="entry name" value="ABC_tran"/>
    <property type="match status" value="1"/>
</dbReference>
<dbReference type="Gene3D" id="1.10.3720.10">
    <property type="entry name" value="MetI-like"/>
    <property type="match status" value="1"/>
</dbReference>
<feature type="transmembrane region" description="Helical" evidence="9">
    <location>
        <begin position="321"/>
        <end position="339"/>
    </location>
</feature>
<feature type="transmembrane region" description="Helical" evidence="9">
    <location>
        <begin position="485"/>
        <end position="509"/>
    </location>
</feature>
<dbReference type="PANTHER" id="PTHR43117">
    <property type="entry name" value="OSMOPROTECTANT IMPORT ATP-BINDING PROTEIN OSMV"/>
    <property type="match status" value="1"/>
</dbReference>
<dbReference type="Pfam" id="PF00528">
    <property type="entry name" value="BPD_transp_1"/>
    <property type="match status" value="1"/>
</dbReference>
<evidence type="ECO:0000313" key="14">
    <source>
        <dbReference type="Proteomes" id="UP001255601"/>
    </source>
</evidence>
<dbReference type="PROSITE" id="PS00211">
    <property type="entry name" value="ABC_TRANSPORTER_1"/>
    <property type="match status" value="1"/>
</dbReference>
<protein>
    <submittedName>
        <fullName evidence="13">ABC-type proline/glycine betaine transport system ATPase subunit/ABC-type proline/glycine betaine transport system permease subunit</fullName>
    </submittedName>
</protein>
<organism evidence="13 14">
    <name type="scientific">Agrobacterium larrymoorei</name>
    <dbReference type="NCBI Taxonomy" id="160699"/>
    <lineage>
        <taxon>Bacteria</taxon>
        <taxon>Pseudomonadati</taxon>
        <taxon>Pseudomonadota</taxon>
        <taxon>Alphaproteobacteria</taxon>
        <taxon>Hyphomicrobiales</taxon>
        <taxon>Rhizobiaceae</taxon>
        <taxon>Rhizobium/Agrobacterium group</taxon>
        <taxon>Agrobacterium</taxon>
    </lineage>
</organism>
<evidence type="ECO:0000259" key="11">
    <source>
        <dbReference type="PROSITE" id="PS50893"/>
    </source>
</evidence>
<keyword evidence="8 9" id="KW-0472">Membrane</keyword>
<accession>A0AAJ2BQI8</accession>
<feature type="transmembrane region" description="Helical" evidence="9">
    <location>
        <begin position="529"/>
        <end position="553"/>
    </location>
</feature>
<name>A0AAJ2BQI8_9HYPH</name>
<evidence type="ECO:0000256" key="4">
    <source>
        <dbReference type="ARBA" id="ARBA00022692"/>
    </source>
</evidence>
<proteinExistence type="inferred from homology"/>
<keyword evidence="3 9" id="KW-0813">Transport</keyword>
<evidence type="ECO:0000256" key="1">
    <source>
        <dbReference type="ARBA" id="ARBA00004651"/>
    </source>
</evidence>
<evidence type="ECO:0000256" key="3">
    <source>
        <dbReference type="ARBA" id="ARBA00022448"/>
    </source>
</evidence>
<dbReference type="GO" id="GO:0005886">
    <property type="term" value="C:plasma membrane"/>
    <property type="evidence" value="ECO:0007669"/>
    <property type="project" value="UniProtKB-SubCell"/>
</dbReference>
<dbReference type="CDD" id="cd06261">
    <property type="entry name" value="TM_PBP2"/>
    <property type="match status" value="1"/>
</dbReference>
<gene>
    <name evidence="13" type="ORF">QE369_003987</name>
</gene>
<evidence type="ECO:0000256" key="8">
    <source>
        <dbReference type="ARBA" id="ARBA00023136"/>
    </source>
</evidence>
<evidence type="ECO:0000259" key="12">
    <source>
        <dbReference type="PROSITE" id="PS50928"/>
    </source>
</evidence>
<feature type="compositionally biased region" description="Basic residues" evidence="10">
    <location>
        <begin position="254"/>
        <end position="265"/>
    </location>
</feature>
<dbReference type="FunFam" id="1.10.3720.10:FF:000001">
    <property type="entry name" value="Glycine betaine ABC transporter, permease"/>
    <property type="match status" value="1"/>
</dbReference>
<comment type="similarity">
    <text evidence="9">Belongs to the binding-protein-dependent transport system permease family.</text>
</comment>
<dbReference type="PANTHER" id="PTHR43117:SF4">
    <property type="entry name" value="OSMOPROTECTANT IMPORT ATP-BINDING PROTEIN OSMV"/>
    <property type="match status" value="1"/>
</dbReference>
<feature type="domain" description="ABC transmembrane type-1" evidence="12">
    <location>
        <begin position="369"/>
        <end position="550"/>
    </location>
</feature>
<sequence length="563" mass="60716">MIEVEGLTKRYGEATVVDTVTLTVQPRSVTVIVGTSGSGKTTLLRMINRLVEPTSGLIRIDGRNVFDLPGFELRRSIGYAIQGHGLFPHRTVGQNIATVPELLGWDRQRVSAKVDELLTLFQLDPKLYADRFPSELSGGQQQRVGVARALAAEPNILLMDEPFGALDPIIRAKAQEDLLTIQKKLGVTIVLVTHDMDEAFFLADRIAVMDKGKIVQYGTTGGTGPEPGNAFRQNADWRAGKAFTASFRSDRLRDRRTRRGGRRTAYRQPQPTRRAVRHALGGTRQSPGCRHRWAEDWPHPARNTAAASCGPFMTRAHPKTLLGPLLMLGLALLLVVFLAKPTIFAPIFSPLVQTNAPAIYQQADLLSLTLSHLAIVGMATLAATLVAATLAVLVSRPFGREFLPLSRSIVNIGQTFPPVAVLALAVPIMGFGQKPTLVALFLYALLPVFENTLTGLTTVPASITEAARGAGMTGWQRLWKIDIPLAMPAILAGIRLSAVISLSTATIGSTVAARTLGEVIIAGLQSNNLAFILQGGLIVAALAVLIHSVFSMLEARAARRAGR</sequence>
<comment type="subcellular location">
    <subcellularLocation>
        <location evidence="1 9">Cell membrane</location>
        <topology evidence="1 9">Multi-pass membrane protein</topology>
    </subcellularLocation>
</comment>
<dbReference type="SUPFAM" id="SSF52540">
    <property type="entry name" value="P-loop containing nucleoside triphosphate hydrolases"/>
    <property type="match status" value="1"/>
</dbReference>
<comment type="caution">
    <text evidence="13">The sequence shown here is derived from an EMBL/GenBank/DDBJ whole genome shotgun (WGS) entry which is preliminary data.</text>
</comment>
<dbReference type="InterPro" id="IPR003593">
    <property type="entry name" value="AAA+_ATPase"/>
</dbReference>
<dbReference type="FunFam" id="3.40.50.300:FF:000425">
    <property type="entry name" value="Probable ABC transporter, ATP-binding subunit"/>
    <property type="match status" value="1"/>
</dbReference>
<evidence type="ECO:0000313" key="13">
    <source>
        <dbReference type="EMBL" id="MDR6103790.1"/>
    </source>
</evidence>
<dbReference type="PROSITE" id="PS50928">
    <property type="entry name" value="ABC_TM1"/>
    <property type="match status" value="1"/>
</dbReference>
<feature type="domain" description="ABC transporter" evidence="11">
    <location>
        <begin position="2"/>
        <end position="236"/>
    </location>
</feature>